<keyword evidence="2" id="KW-0805">Transcription regulation</keyword>
<dbReference type="InterPro" id="IPR036388">
    <property type="entry name" value="WH-like_DNA-bd_sf"/>
</dbReference>
<evidence type="ECO:0000256" key="2">
    <source>
        <dbReference type="ARBA" id="ARBA00023015"/>
    </source>
</evidence>
<dbReference type="GO" id="GO:0003700">
    <property type="term" value="F:DNA-binding transcription factor activity"/>
    <property type="evidence" value="ECO:0007669"/>
    <property type="project" value="InterPro"/>
</dbReference>
<keyword evidence="3 7" id="KW-0238">DNA-binding</keyword>
<gene>
    <name evidence="6" type="ORF">LMI_2465</name>
    <name evidence="7" type="ORF">SAMN02982997_01106</name>
</gene>
<dbReference type="SUPFAM" id="SSF46785">
    <property type="entry name" value="Winged helix' DNA-binding domain"/>
    <property type="match status" value="1"/>
</dbReference>
<feature type="domain" description="HTH lysR-type" evidence="5">
    <location>
        <begin position="1"/>
        <end position="59"/>
    </location>
</feature>
<dbReference type="SUPFAM" id="SSF53850">
    <property type="entry name" value="Periplasmic binding protein-like II"/>
    <property type="match status" value="1"/>
</dbReference>
<dbReference type="InterPro" id="IPR000847">
    <property type="entry name" value="LysR_HTH_N"/>
</dbReference>
<dbReference type="InterPro" id="IPR036390">
    <property type="entry name" value="WH_DNA-bd_sf"/>
</dbReference>
<dbReference type="PROSITE" id="PS50931">
    <property type="entry name" value="HTH_LYSR"/>
    <property type="match status" value="1"/>
</dbReference>
<dbReference type="GO" id="GO:0043565">
    <property type="term" value="F:sequence-specific DNA binding"/>
    <property type="evidence" value="ECO:0007669"/>
    <property type="project" value="TreeGrafter"/>
</dbReference>
<evidence type="ECO:0000313" key="8">
    <source>
        <dbReference type="Proteomes" id="UP000032414"/>
    </source>
</evidence>
<dbReference type="Gene3D" id="3.40.190.290">
    <property type="match status" value="1"/>
</dbReference>
<dbReference type="HOGENOM" id="CLU_039613_16_2_6"/>
<dbReference type="RefSeq" id="WP_045099921.1">
    <property type="nucleotide sequence ID" value="NZ_CP020614.1"/>
</dbReference>
<dbReference type="PATRIC" id="fig|451.8.peg.2792"/>
<dbReference type="PANTHER" id="PTHR30537:SF5">
    <property type="entry name" value="HTH-TYPE TRANSCRIPTIONAL ACTIVATOR TTDR-RELATED"/>
    <property type="match status" value="1"/>
</dbReference>
<dbReference type="FunFam" id="1.10.10.10:FF:000001">
    <property type="entry name" value="LysR family transcriptional regulator"/>
    <property type="match status" value="1"/>
</dbReference>
<name>A0A098GGZ6_LEGMI</name>
<dbReference type="Gene3D" id="1.10.10.10">
    <property type="entry name" value="Winged helix-like DNA-binding domain superfamily/Winged helix DNA-binding domain"/>
    <property type="match status" value="1"/>
</dbReference>
<dbReference type="PANTHER" id="PTHR30537">
    <property type="entry name" value="HTH-TYPE TRANSCRIPTIONAL REGULATOR"/>
    <property type="match status" value="1"/>
</dbReference>
<protein>
    <submittedName>
        <fullName evidence="6 7">Transcriptional regulator, LysR family</fullName>
    </submittedName>
</protein>
<dbReference type="STRING" id="451.B6N58_03865"/>
<dbReference type="Proteomes" id="UP000032414">
    <property type="component" value="Chromosome I"/>
</dbReference>
<dbReference type="AlphaFoldDB" id="A0A098GGZ6"/>
<evidence type="ECO:0000256" key="1">
    <source>
        <dbReference type="ARBA" id="ARBA00009437"/>
    </source>
</evidence>
<dbReference type="Pfam" id="PF03466">
    <property type="entry name" value="LysR_substrate"/>
    <property type="match status" value="1"/>
</dbReference>
<dbReference type="InterPro" id="IPR058163">
    <property type="entry name" value="LysR-type_TF_proteobact-type"/>
</dbReference>
<proteinExistence type="inferred from homology"/>
<dbReference type="Proteomes" id="UP000182998">
    <property type="component" value="Unassembled WGS sequence"/>
</dbReference>
<dbReference type="KEGG" id="tmc:LMI_2465"/>
<reference evidence="7 9" key="3">
    <citation type="submission" date="2016-10" db="EMBL/GenBank/DDBJ databases">
        <authorList>
            <person name="Varghese N."/>
            <person name="Submissions S."/>
        </authorList>
    </citation>
    <scope>NUCLEOTIDE SEQUENCE [LARGE SCALE GENOMIC DNA]</scope>
    <source>
        <strain evidence="7 9">ATCC 33218</strain>
    </source>
</reference>
<keyword evidence="9" id="KW-1185">Reference proteome</keyword>
<reference evidence="8" key="1">
    <citation type="submission" date="2014-09" db="EMBL/GenBank/DDBJ databases">
        <authorList>
            <person name="Gomez-Valero L."/>
        </authorList>
    </citation>
    <scope>NUCLEOTIDE SEQUENCE [LARGE SCALE GENOMIC DNA]</scope>
    <source>
        <strain evidence="8">ATCC33218</strain>
    </source>
</reference>
<dbReference type="InterPro" id="IPR005119">
    <property type="entry name" value="LysR_subst-bd"/>
</dbReference>
<dbReference type="EMBL" id="FMVN01000005">
    <property type="protein sequence ID" value="SCY21811.1"/>
    <property type="molecule type" value="Genomic_DNA"/>
</dbReference>
<evidence type="ECO:0000313" key="9">
    <source>
        <dbReference type="Proteomes" id="UP000182998"/>
    </source>
</evidence>
<evidence type="ECO:0000313" key="7">
    <source>
        <dbReference type="EMBL" id="SCY21811.1"/>
    </source>
</evidence>
<sequence length="293" mass="32622">MNTIALIQTFCKVAQCRSFTGAAKELGVSPAAVSKQVSLLEAELGVSLLERTTRKVFLTSVGEAYYQEVQAVLHALEQANSVVAASQIEPKGLLKVKSSRYFAETVILPRMLAFSTRYAQVCLDLQIAEEIPHLLDEGLDVVFGMSTQVASNSIQKKITTTRYVFCASPDYLARFGNPQKPSDLQRHRYLTHSMRNPNNQWVFASGEVVNLEPTLYLNDAAALCDSACRGLGITALHHYQVAEALECGKLVEVLPKYRMPVIPVYLFYHPARFIQPKVRIWIEAMTSDLASFM</sequence>
<comment type="similarity">
    <text evidence="1">Belongs to the LysR transcriptional regulatory family.</text>
</comment>
<evidence type="ECO:0000259" key="5">
    <source>
        <dbReference type="PROSITE" id="PS50931"/>
    </source>
</evidence>
<dbReference type="EMBL" id="LN614830">
    <property type="protein sequence ID" value="CEG61729.1"/>
    <property type="molecule type" value="Genomic_DNA"/>
</dbReference>
<dbReference type="GO" id="GO:0006351">
    <property type="term" value="P:DNA-templated transcription"/>
    <property type="evidence" value="ECO:0007669"/>
    <property type="project" value="TreeGrafter"/>
</dbReference>
<keyword evidence="4" id="KW-0804">Transcription</keyword>
<dbReference type="PRINTS" id="PR00039">
    <property type="entry name" value="HTHLYSR"/>
</dbReference>
<evidence type="ECO:0000313" key="6">
    <source>
        <dbReference type="EMBL" id="CEG61729.1"/>
    </source>
</evidence>
<dbReference type="Pfam" id="PF00126">
    <property type="entry name" value="HTH_1"/>
    <property type="match status" value="1"/>
</dbReference>
<evidence type="ECO:0000256" key="3">
    <source>
        <dbReference type="ARBA" id="ARBA00023125"/>
    </source>
</evidence>
<evidence type="ECO:0000256" key="4">
    <source>
        <dbReference type="ARBA" id="ARBA00023163"/>
    </source>
</evidence>
<organism evidence="6 8">
    <name type="scientific">Legionella micdadei</name>
    <name type="common">Tatlockia micdadei</name>
    <dbReference type="NCBI Taxonomy" id="451"/>
    <lineage>
        <taxon>Bacteria</taxon>
        <taxon>Pseudomonadati</taxon>
        <taxon>Pseudomonadota</taxon>
        <taxon>Gammaproteobacteria</taxon>
        <taxon>Legionellales</taxon>
        <taxon>Legionellaceae</taxon>
        <taxon>Legionella</taxon>
    </lineage>
</organism>
<dbReference type="CDD" id="cd08422">
    <property type="entry name" value="PBP2_CrgA_like"/>
    <property type="match status" value="1"/>
</dbReference>
<accession>A0A098GGZ6</accession>
<dbReference type="OrthoDB" id="9810065at2"/>
<reference evidence="6" key="2">
    <citation type="submission" date="2014-09" db="EMBL/GenBank/DDBJ databases">
        <authorList>
            <person name="GOMEZ-VALERO Laura"/>
        </authorList>
    </citation>
    <scope>NUCLEOTIDE SEQUENCE</scope>
    <source>
        <strain evidence="6">ATCC33218</strain>
    </source>
</reference>